<evidence type="ECO:0000256" key="2">
    <source>
        <dbReference type="ARBA" id="ARBA00022840"/>
    </source>
</evidence>
<keyword evidence="6" id="KW-0347">Helicase</keyword>
<dbReference type="Pfam" id="PF09369">
    <property type="entry name" value="MZB"/>
    <property type="match status" value="1"/>
</dbReference>
<evidence type="ECO:0000256" key="3">
    <source>
        <dbReference type="SAM" id="Coils"/>
    </source>
</evidence>
<accession>A0A235EZF7</accession>
<dbReference type="SMART" id="SM00487">
    <property type="entry name" value="DEXDc"/>
    <property type="match status" value="1"/>
</dbReference>
<dbReference type="GO" id="GO:0006289">
    <property type="term" value="P:nucleotide-excision repair"/>
    <property type="evidence" value="ECO:0007669"/>
    <property type="project" value="TreeGrafter"/>
</dbReference>
<evidence type="ECO:0000256" key="1">
    <source>
        <dbReference type="ARBA" id="ARBA00022741"/>
    </source>
</evidence>
<evidence type="ECO:0000313" key="6">
    <source>
        <dbReference type="EMBL" id="OYD53815.1"/>
    </source>
</evidence>
<evidence type="ECO:0000313" key="7">
    <source>
        <dbReference type="Proteomes" id="UP000215181"/>
    </source>
</evidence>
<keyword evidence="6" id="KW-0378">Hydrolase</keyword>
<keyword evidence="1" id="KW-0547">Nucleotide-binding</keyword>
<dbReference type="EMBL" id="NOIH01000012">
    <property type="protein sequence ID" value="OYD53815.1"/>
    <property type="molecule type" value="Genomic_DNA"/>
</dbReference>
<dbReference type="InterPro" id="IPR014001">
    <property type="entry name" value="Helicase_ATP-bd"/>
</dbReference>
<dbReference type="Pfam" id="PF00270">
    <property type="entry name" value="DEAD"/>
    <property type="match status" value="1"/>
</dbReference>
<dbReference type="RefSeq" id="WP_094268595.1">
    <property type="nucleotide sequence ID" value="NZ_NOIH01000012.1"/>
</dbReference>
<comment type="caution">
    <text evidence="6">The sequence shown here is derived from an EMBL/GenBank/DDBJ whole genome shotgun (WGS) entry which is preliminary data.</text>
</comment>
<name>A0A235EZF7_9RHOO</name>
<dbReference type="SMART" id="SM00490">
    <property type="entry name" value="HELICc"/>
    <property type="match status" value="1"/>
</dbReference>
<dbReference type="PANTHER" id="PTHR47957">
    <property type="entry name" value="ATP-DEPENDENT HELICASE HRQ1"/>
    <property type="match status" value="1"/>
</dbReference>
<evidence type="ECO:0000259" key="4">
    <source>
        <dbReference type="PROSITE" id="PS51192"/>
    </source>
</evidence>
<dbReference type="PANTHER" id="PTHR47957:SF3">
    <property type="entry name" value="ATP-DEPENDENT HELICASE HRQ1"/>
    <property type="match status" value="1"/>
</dbReference>
<dbReference type="PROSITE" id="PS51192">
    <property type="entry name" value="HELICASE_ATP_BIND_1"/>
    <property type="match status" value="1"/>
</dbReference>
<reference evidence="6 7" key="1">
    <citation type="submission" date="2017-07" db="EMBL/GenBank/DDBJ databases">
        <title>Thauera sp. KNDSS-Mac4 genome sequence and assembly.</title>
        <authorList>
            <person name="Mayilraj S."/>
        </authorList>
    </citation>
    <scope>NUCLEOTIDE SEQUENCE [LARGE SCALE GENOMIC DNA]</scope>
    <source>
        <strain evidence="6 7">KNDSS-Mac4</strain>
    </source>
</reference>
<keyword evidence="7" id="KW-1185">Reference proteome</keyword>
<dbReference type="GO" id="GO:0005524">
    <property type="term" value="F:ATP binding"/>
    <property type="evidence" value="ECO:0007669"/>
    <property type="project" value="UniProtKB-KW"/>
</dbReference>
<gene>
    <name evidence="6" type="ORF">CGK74_11455</name>
</gene>
<dbReference type="InterPro" id="IPR011545">
    <property type="entry name" value="DEAD/DEAH_box_helicase_dom"/>
</dbReference>
<protein>
    <submittedName>
        <fullName evidence="6">DEAD/DEAH box helicase</fullName>
    </submittedName>
</protein>
<dbReference type="GO" id="GO:0043138">
    <property type="term" value="F:3'-5' DNA helicase activity"/>
    <property type="evidence" value="ECO:0007669"/>
    <property type="project" value="TreeGrafter"/>
</dbReference>
<keyword evidence="2" id="KW-0067">ATP-binding</keyword>
<dbReference type="GO" id="GO:0003676">
    <property type="term" value="F:nucleic acid binding"/>
    <property type="evidence" value="ECO:0007669"/>
    <property type="project" value="InterPro"/>
</dbReference>
<dbReference type="InterPro" id="IPR027417">
    <property type="entry name" value="P-loop_NTPase"/>
</dbReference>
<dbReference type="Proteomes" id="UP000215181">
    <property type="component" value="Unassembled WGS sequence"/>
</dbReference>
<dbReference type="SUPFAM" id="SSF52540">
    <property type="entry name" value="P-loop containing nucleoside triphosphate hydrolases"/>
    <property type="match status" value="2"/>
</dbReference>
<feature type="coiled-coil region" evidence="3">
    <location>
        <begin position="1194"/>
        <end position="1258"/>
    </location>
</feature>
<dbReference type="Gene3D" id="3.40.50.300">
    <property type="entry name" value="P-loop containing nucleotide triphosphate hydrolases"/>
    <property type="match status" value="2"/>
</dbReference>
<evidence type="ECO:0000259" key="5">
    <source>
        <dbReference type="PROSITE" id="PS51194"/>
    </source>
</evidence>
<dbReference type="OrthoDB" id="9815222at2"/>
<sequence length="2137" mass="237341">MLPSLLAKDIQTGLKQFLVAAFEPADPFMHGLMSRFVEDEAAWLKGPYVQVGLPFVPGAAGRDFFVGFQTEFPAFSHQEQAWRRLSSQHAAAHTLVATGTGSGKTECFLYPVLDHCARARQAGEGGIKALVIYPMNALATDQARRIAELVASVPAFAGLRVGLYVGGNTSNSGEGMVMTPHAVITDRATLRKHPPDILLTNYKMLDYLMLRPMDRELWASNTPTTLRYVVVDELHTFDGAQGTDLALLLRRLRARLKIEPKHLICAGTSATLGGGSDTAPLREYARQVFGVPFEPDSVVVENRQSVGVFLEDAMVDFMFSFHREWADALEPARYRSPQAAVAAWFGLFFPDEPPPADVSDPAWRKALGALLKRHQLFVNLLKLLKGGVASYDMLTEAFARNMPNASKGEIRQVLDALLVLMAWALREGNQPLVTLRVQMWVRELRRMVGKLAADPEEVKLRSERDLPGERDGVYLPMVQCRQCRTTGWISRLVQGSSKLSTNLEEIYNTWFSRRPEATRFYAARSIGRPLAEGIEEQVCVSCGNVQQGKEACLACGHQTLTPIYRVTAQQTRVVGQAQYTHHDQTCPACGERGELQLLGARNATLGSQVVENSWASPFNDDKKLIAFSDSVQDAAHRAGFFGARTYMNNVRTAWAHVMDEVGLKAMPWSAFVERAHAQFNAPGSVLHMEPARLVSEFLGPNMTWQHDWSVELLQKNHLPADSRLPAKVKKRLLWQLFSDLTYLSQRGRTLERIGKAVLAVPWARLEPLAERLQEVFREQYGAQGIEQATIAQWLWGMLTRMRQRGGVLDPELSVYAADGNVFALTTTAGRREWLPGMGANTPRPIFVTLGKHGDFDKLVGSGRQTWYERWASVVLGPQMLLAKGMAADLYDEAIRLLVVERVLIKSSHHLGDTLALNPDALTLFGEVAFVATEGNKRRLAVPREDAEHLVGMPCLDALDARYEALIPDAADWWAQRFSHGDLRRVIPAEHTGLLERSEREALENRFKDKQPRPWYENLLSATPTLEMGVDIGSLSSVLLCSVPPNQASFLQRVGRAGRRDGNAMTTTLADGNSPHDLYFFAETEEMIAGEVSPPGVFLQAAEVLRRQLFAYCMDDWVAGLGSQNALPDKTSQALDVMEASKLDRFPYLFIDHVLAHEERLFNGFMQLLDGDVDEVVRARLLDFMQGQGETDGLRSRLMKALTELQEERRSYKKRKDELDKAVKQLKQKPQDEATKAEIDELLRERDKFLELIKEINARDLLGTMTDYGLIPNYAFPEAGVQLKSVLWRRRGVDEPGQGSYVTLNTLKYERPAQSALSEFAPENRFYANQRRVEVDQINMNLAKTEDWRFCPSCHHMQNLSVEPDIHPVCPSCGEAMWGDAAQRRTLLRFRQAIANSNDSEVRIDDSAEDREPKYYVRQLMADFLPGSVREAWQIASDALPFGFEFISRVTFRDVNFGELAKPGEAFKVADKEASRPGFRLCRHCGKVQKPPRRNGETAEQTHSFDCPKQGSNDPANLLECLYLYREFESEALRILVPYTKNGVDERVVQSFMAALQLGLKRRFGGKVDHLRMVQQDVPGKNGGPRKYYVMLYDSVPGGTGYLHQLLAHDAGTLADVLRMALDAVTNCACNADPEKDGCYRCLYQYRLGRSMEQVSRDNAKAVLSDLVGALGQLQRVDTISDIFINPNFDSVLEARFIESLKRLGGVGGLPMVKLVQDVVNGKAGWVLEVGSQRYRIEPQCKLGPMLNLSTWSQPDFVIWPWSATSKRKPIAVFCDGWTDHQHSMREDAQKRSAIVASGQCWVWSVTHQDVNAALGGSLDHDLESPLVALSRHDGSKAPPHIPRAQEKAFTQHAVARLLAWLATPGDGGTDAGAVAQLQRNALWLGFLMIPSTQADKAACDGQLAQWLPRLPEVIKAPGSGYAPSVGLNKGPSTFVGWWPLAWGSPKPPASDWRAPGVVVLEEAAAESAEQLHNAWRRWLQLFNAMQFLPGTLMVTGSGLDGHDYEVLQSSGDAVGAPSAGASGQAALLAVWETTLEQTLDVLRAGLRRLAEAGAAVPEVGLELADEKGRVLADAELAWPTETLVVLRDDQADLSEAWATARWKVVELDEGLVTSGGSPWQGAVATALGLTLDNEEQQ</sequence>
<dbReference type="InterPro" id="IPR018973">
    <property type="entry name" value="MZB"/>
</dbReference>
<proteinExistence type="predicted"/>
<feature type="domain" description="Helicase ATP-binding" evidence="4">
    <location>
        <begin position="85"/>
        <end position="290"/>
    </location>
</feature>
<dbReference type="GO" id="GO:0036297">
    <property type="term" value="P:interstrand cross-link repair"/>
    <property type="evidence" value="ECO:0007669"/>
    <property type="project" value="TreeGrafter"/>
</dbReference>
<dbReference type="PROSITE" id="PS51194">
    <property type="entry name" value="HELICASE_CTER"/>
    <property type="match status" value="1"/>
</dbReference>
<keyword evidence="3" id="KW-0175">Coiled coil</keyword>
<feature type="domain" description="Helicase C-terminal" evidence="5">
    <location>
        <begin position="934"/>
        <end position="1104"/>
    </location>
</feature>
<organism evidence="6 7">
    <name type="scientific">Thauera propionica</name>
    <dbReference type="NCBI Taxonomy" id="2019431"/>
    <lineage>
        <taxon>Bacteria</taxon>
        <taxon>Pseudomonadati</taxon>
        <taxon>Pseudomonadota</taxon>
        <taxon>Betaproteobacteria</taxon>
        <taxon>Rhodocyclales</taxon>
        <taxon>Zoogloeaceae</taxon>
        <taxon>Thauera</taxon>
    </lineage>
</organism>
<dbReference type="InterPro" id="IPR001650">
    <property type="entry name" value="Helicase_C-like"/>
</dbReference>
<dbReference type="Pfam" id="PF00271">
    <property type="entry name" value="Helicase_C"/>
    <property type="match status" value="1"/>
</dbReference>